<protein>
    <submittedName>
        <fullName evidence="1">Tetratricopeptide repeat protein</fullName>
    </submittedName>
</protein>
<evidence type="ECO:0000313" key="2">
    <source>
        <dbReference type="Proteomes" id="UP001595885"/>
    </source>
</evidence>
<dbReference type="SUPFAM" id="SSF48452">
    <property type="entry name" value="TPR-like"/>
    <property type="match status" value="1"/>
</dbReference>
<dbReference type="RefSeq" id="WP_379743259.1">
    <property type="nucleotide sequence ID" value="NZ_JBHSGW010000027.1"/>
</dbReference>
<accession>A0ABV9P9E9</accession>
<keyword evidence="2" id="KW-1185">Reference proteome</keyword>
<name>A0ABV9P9E9_9FLAO</name>
<dbReference type="EMBL" id="JBHSGW010000027">
    <property type="protein sequence ID" value="MFC4740929.1"/>
    <property type="molecule type" value="Genomic_DNA"/>
</dbReference>
<comment type="caution">
    <text evidence="1">The sequence shown here is derived from an EMBL/GenBank/DDBJ whole genome shotgun (WGS) entry which is preliminary data.</text>
</comment>
<gene>
    <name evidence="1" type="ORF">ACFO3U_13080</name>
</gene>
<dbReference type="InterPro" id="IPR011990">
    <property type="entry name" value="TPR-like_helical_dom_sf"/>
</dbReference>
<dbReference type="Proteomes" id="UP001595885">
    <property type="component" value="Unassembled WGS sequence"/>
</dbReference>
<evidence type="ECO:0000313" key="1">
    <source>
        <dbReference type="EMBL" id="MFC4740929.1"/>
    </source>
</evidence>
<dbReference type="Gene3D" id="1.25.40.10">
    <property type="entry name" value="Tetratricopeptide repeat domain"/>
    <property type="match status" value="1"/>
</dbReference>
<sequence>MKYYILFFLLISQFSNSQSDYFDGNYTICPIPNDKESKENFKLGIDCIKANLYIGGANRLFLDLIKKDSTFCDAYFFAGYTYRLSNMDKAALTYYYMADSLSNKNFIFKQNLAFMASKMGSFKLARKKYSEMKEYFPESAEGFYGIASTSIFIGDTKNGLENLNIAIRKYNEKGITIGDEIYFTQGILLTRDEKYIESIEAFEKMSGKITKNEEYRINYAFSLIKIGKNNNDEKLIKKAKKVFEKIEDKTNLSEMMLNEFK</sequence>
<reference evidence="2" key="1">
    <citation type="journal article" date="2019" name="Int. J. Syst. Evol. Microbiol.">
        <title>The Global Catalogue of Microorganisms (GCM) 10K type strain sequencing project: providing services to taxonomists for standard genome sequencing and annotation.</title>
        <authorList>
            <consortium name="The Broad Institute Genomics Platform"/>
            <consortium name="The Broad Institute Genome Sequencing Center for Infectious Disease"/>
            <person name="Wu L."/>
            <person name="Ma J."/>
        </authorList>
    </citation>
    <scope>NUCLEOTIDE SEQUENCE [LARGE SCALE GENOMIC DNA]</scope>
    <source>
        <strain evidence="2">CCUG 50349</strain>
    </source>
</reference>
<organism evidence="1 2">
    <name type="scientific">Flavobacterium ponti</name>
    <dbReference type="NCBI Taxonomy" id="665133"/>
    <lineage>
        <taxon>Bacteria</taxon>
        <taxon>Pseudomonadati</taxon>
        <taxon>Bacteroidota</taxon>
        <taxon>Flavobacteriia</taxon>
        <taxon>Flavobacteriales</taxon>
        <taxon>Flavobacteriaceae</taxon>
        <taxon>Flavobacterium</taxon>
    </lineage>
</organism>
<proteinExistence type="predicted"/>